<gene>
    <name evidence="1" type="ORF">BDQ12DRAFT_673928</name>
</gene>
<keyword evidence="2" id="KW-1185">Reference proteome</keyword>
<dbReference type="PANTHER" id="PTHR12303:SF13">
    <property type="match status" value="1"/>
</dbReference>
<reference evidence="1 2" key="1">
    <citation type="journal article" date="2019" name="Nat. Ecol. Evol.">
        <title>Megaphylogeny resolves global patterns of mushroom evolution.</title>
        <authorList>
            <person name="Varga T."/>
            <person name="Krizsan K."/>
            <person name="Foldi C."/>
            <person name="Dima B."/>
            <person name="Sanchez-Garcia M."/>
            <person name="Sanchez-Ramirez S."/>
            <person name="Szollosi G.J."/>
            <person name="Szarkandi J.G."/>
            <person name="Papp V."/>
            <person name="Albert L."/>
            <person name="Andreopoulos W."/>
            <person name="Angelini C."/>
            <person name="Antonin V."/>
            <person name="Barry K.W."/>
            <person name="Bougher N.L."/>
            <person name="Buchanan P."/>
            <person name="Buyck B."/>
            <person name="Bense V."/>
            <person name="Catcheside P."/>
            <person name="Chovatia M."/>
            <person name="Cooper J."/>
            <person name="Damon W."/>
            <person name="Desjardin D."/>
            <person name="Finy P."/>
            <person name="Geml J."/>
            <person name="Haridas S."/>
            <person name="Hughes K."/>
            <person name="Justo A."/>
            <person name="Karasinski D."/>
            <person name="Kautmanova I."/>
            <person name="Kiss B."/>
            <person name="Kocsube S."/>
            <person name="Kotiranta H."/>
            <person name="LaButti K.M."/>
            <person name="Lechner B.E."/>
            <person name="Liimatainen K."/>
            <person name="Lipzen A."/>
            <person name="Lukacs Z."/>
            <person name="Mihaltcheva S."/>
            <person name="Morgado L.N."/>
            <person name="Niskanen T."/>
            <person name="Noordeloos M.E."/>
            <person name="Ohm R.A."/>
            <person name="Ortiz-Santana B."/>
            <person name="Ovrebo C."/>
            <person name="Racz N."/>
            <person name="Riley R."/>
            <person name="Savchenko A."/>
            <person name="Shiryaev A."/>
            <person name="Soop K."/>
            <person name="Spirin V."/>
            <person name="Szebenyi C."/>
            <person name="Tomsovsky M."/>
            <person name="Tulloss R.E."/>
            <person name="Uehling J."/>
            <person name="Grigoriev I.V."/>
            <person name="Vagvolgyi C."/>
            <person name="Papp T."/>
            <person name="Martin F.M."/>
            <person name="Miettinen O."/>
            <person name="Hibbett D.S."/>
            <person name="Nagy L.G."/>
        </authorList>
    </citation>
    <scope>NUCLEOTIDE SEQUENCE [LARGE SCALE GENOMIC DNA]</scope>
    <source>
        <strain evidence="1 2">CBS 166.37</strain>
    </source>
</reference>
<dbReference type="InterPro" id="IPR012901">
    <property type="entry name" value="CARME"/>
</dbReference>
<dbReference type="Gene3D" id="3.40.50.150">
    <property type="entry name" value="Vaccinia Virus protein VP39"/>
    <property type="match status" value="1"/>
</dbReference>
<evidence type="ECO:0000313" key="1">
    <source>
        <dbReference type="EMBL" id="TFK44997.1"/>
    </source>
</evidence>
<dbReference type="OrthoDB" id="978at2759"/>
<dbReference type="PANTHER" id="PTHR12303">
    <property type="entry name" value="CARNOSINE N-METHYLTRANSFERASE"/>
    <property type="match status" value="1"/>
</dbReference>
<evidence type="ECO:0000313" key="2">
    <source>
        <dbReference type="Proteomes" id="UP000308652"/>
    </source>
</evidence>
<dbReference type="STRING" id="68775.A0A5C3MJC5"/>
<dbReference type="GO" id="GO:0008757">
    <property type="term" value="F:S-adenosylmethionine-dependent methyltransferase activity"/>
    <property type="evidence" value="ECO:0007669"/>
    <property type="project" value="InterPro"/>
</dbReference>
<dbReference type="Proteomes" id="UP000308652">
    <property type="component" value="Unassembled WGS sequence"/>
</dbReference>
<dbReference type="Pfam" id="PF07942">
    <property type="entry name" value="CARME"/>
    <property type="match status" value="1"/>
</dbReference>
<name>A0A5C3MJC5_9AGAR</name>
<protein>
    <submittedName>
        <fullName evidence="1">N2227-like protein</fullName>
    </submittedName>
</protein>
<dbReference type="SMART" id="SM01296">
    <property type="entry name" value="N2227"/>
    <property type="match status" value="1"/>
</dbReference>
<dbReference type="InterPro" id="IPR029063">
    <property type="entry name" value="SAM-dependent_MTases_sf"/>
</dbReference>
<dbReference type="SUPFAM" id="SSF53335">
    <property type="entry name" value="S-adenosyl-L-methionine-dependent methyltransferases"/>
    <property type="match status" value="1"/>
</dbReference>
<organism evidence="1 2">
    <name type="scientific">Crucibulum laeve</name>
    <dbReference type="NCBI Taxonomy" id="68775"/>
    <lineage>
        <taxon>Eukaryota</taxon>
        <taxon>Fungi</taxon>
        <taxon>Dikarya</taxon>
        <taxon>Basidiomycota</taxon>
        <taxon>Agaricomycotina</taxon>
        <taxon>Agaricomycetes</taxon>
        <taxon>Agaricomycetidae</taxon>
        <taxon>Agaricales</taxon>
        <taxon>Agaricineae</taxon>
        <taxon>Nidulariaceae</taxon>
        <taxon>Crucibulum</taxon>
    </lineage>
</organism>
<dbReference type="EMBL" id="ML213590">
    <property type="protein sequence ID" value="TFK44997.1"/>
    <property type="molecule type" value="Genomic_DNA"/>
</dbReference>
<proteinExistence type="predicted"/>
<dbReference type="AlphaFoldDB" id="A0A5C3MJC5"/>
<sequence length="347" mass="39184">MRKAYSTLGRTHKRIGFKIRYPEKLDRLKHVTDLNATIAEGIAELAAEQFSSLSDSPEIQPSSADLGRTRESLKHFVRDWSEEGAQERNRIFAPILDVLRQVDSSERSSKKVLVPGSGLGRLAWEISQLGYDTTANEFSFFMTLAFRFLLSSATTASTNQHILRPYSHWFSHQRTNDSLFRSIAFPDAVPRLSATFHLAEQDFLTMPIPPVTKAADNSMFWSKAYASDDLGITGGYDFVVTLFFIDTAINAFATMEHMYHLLRPGGTWINLGPLLWTGGAQAKVELSLEEVLQAAEEIGFVIQTGDSDLNTSDVEARKTVECEYTGDRNAMMRWIYKAEFWVARKFK</sequence>
<accession>A0A5C3MJC5</accession>